<evidence type="ECO:0008006" key="3">
    <source>
        <dbReference type="Google" id="ProtNLM"/>
    </source>
</evidence>
<keyword evidence="2" id="KW-1185">Reference proteome</keyword>
<sequence length="97" mass="11362">MAVVVVEGSVEVLERRSGDGNRKRRAGILEREREKERERFWRRLEEWVLEFRKMALQGGMYGYPLMFAFYALHQGCMVSMVYCTNDIVGVSHEVSND</sequence>
<evidence type="ECO:0000313" key="2">
    <source>
        <dbReference type="Proteomes" id="UP001314170"/>
    </source>
</evidence>
<reference evidence="1 2" key="1">
    <citation type="submission" date="2024-01" db="EMBL/GenBank/DDBJ databases">
        <authorList>
            <person name="Waweru B."/>
        </authorList>
    </citation>
    <scope>NUCLEOTIDE SEQUENCE [LARGE SCALE GENOMIC DNA]</scope>
</reference>
<dbReference type="AlphaFoldDB" id="A0AAV1RFM3"/>
<proteinExistence type="predicted"/>
<dbReference type="EMBL" id="CAWUPB010000913">
    <property type="protein sequence ID" value="CAK7332805.1"/>
    <property type="molecule type" value="Genomic_DNA"/>
</dbReference>
<accession>A0AAV1RFM3</accession>
<dbReference type="Proteomes" id="UP001314170">
    <property type="component" value="Unassembled WGS sequence"/>
</dbReference>
<protein>
    <recommendedName>
        <fullName evidence="3">Transmembrane protein</fullName>
    </recommendedName>
</protein>
<comment type="caution">
    <text evidence="1">The sequence shown here is derived from an EMBL/GenBank/DDBJ whole genome shotgun (WGS) entry which is preliminary data.</text>
</comment>
<gene>
    <name evidence="1" type="ORF">DCAF_LOCUS9167</name>
</gene>
<organism evidence="1 2">
    <name type="scientific">Dovyalis caffra</name>
    <dbReference type="NCBI Taxonomy" id="77055"/>
    <lineage>
        <taxon>Eukaryota</taxon>
        <taxon>Viridiplantae</taxon>
        <taxon>Streptophyta</taxon>
        <taxon>Embryophyta</taxon>
        <taxon>Tracheophyta</taxon>
        <taxon>Spermatophyta</taxon>
        <taxon>Magnoliopsida</taxon>
        <taxon>eudicotyledons</taxon>
        <taxon>Gunneridae</taxon>
        <taxon>Pentapetalae</taxon>
        <taxon>rosids</taxon>
        <taxon>fabids</taxon>
        <taxon>Malpighiales</taxon>
        <taxon>Salicaceae</taxon>
        <taxon>Flacourtieae</taxon>
        <taxon>Dovyalis</taxon>
    </lineage>
</organism>
<name>A0AAV1RFM3_9ROSI</name>
<evidence type="ECO:0000313" key="1">
    <source>
        <dbReference type="EMBL" id="CAK7332805.1"/>
    </source>
</evidence>